<sequence length="412" mass="48148">MEIQRREITIKSGATYLIIALILLFRLIADQSYFHLPKVLGVGLSMSGLLLFLSYFIYKGRHVYSLFDKYFLYWFLFVLVFSILNKSIIAYPFASFKEVSRVFLLFLTSIFCSQYLSYKSLHRLFKYSFYLITLGAILQIVRVLPYISVVDGNRIESFTGHPNALANFYVIQMVYWLFLWTIKGYRLSRWYFFGSFIFLGLTSSRAAILFAVFIVCVFGMYFLRGYVRSFANKAFIYLGAVFVLFLFFYLMRDRFLGEITKVMSGGGLMEIVQNRDLSGSMTWRLYNWYSLLSYSLVRHPWIGCGINVTDILNVEITGAPLQAHNDYVKYLFETGVLGFTFHLSLLIWWVKKLREISYKPEHILFMVSFIGFSLIKLIDGLEQSNIFLIFFIAFGAVLYRKQEVKYVANNSI</sequence>
<feature type="transmembrane region" description="Helical" evidence="5">
    <location>
        <begin position="129"/>
        <end position="148"/>
    </location>
</feature>
<reference evidence="7 8" key="1">
    <citation type="submission" date="2021-12" db="EMBL/GenBank/DDBJ databases">
        <title>Genome sequencing of bacteria with rrn-lacking chromosome and rrn-plasmid.</title>
        <authorList>
            <person name="Anda M."/>
            <person name="Iwasaki W."/>
        </authorList>
    </citation>
    <scope>NUCLEOTIDE SEQUENCE [LARGE SCALE GENOMIC DNA]</scope>
    <source>
        <strain evidence="7 8">NBRC 101262</strain>
    </source>
</reference>
<evidence type="ECO:0000259" key="6">
    <source>
        <dbReference type="Pfam" id="PF04932"/>
    </source>
</evidence>
<feature type="transmembrane region" description="Helical" evidence="5">
    <location>
        <begin position="190"/>
        <end position="222"/>
    </location>
</feature>
<evidence type="ECO:0000256" key="4">
    <source>
        <dbReference type="ARBA" id="ARBA00023136"/>
    </source>
</evidence>
<dbReference type="InterPro" id="IPR051533">
    <property type="entry name" value="WaaL-like"/>
</dbReference>
<feature type="transmembrane region" description="Helical" evidence="5">
    <location>
        <begin position="362"/>
        <end position="378"/>
    </location>
</feature>
<evidence type="ECO:0000256" key="5">
    <source>
        <dbReference type="SAM" id="Phobius"/>
    </source>
</evidence>
<name>A0ABN6LB18_9BACT</name>
<keyword evidence="8" id="KW-1185">Reference proteome</keyword>
<dbReference type="Proteomes" id="UP001354989">
    <property type="component" value="Chromosome"/>
</dbReference>
<comment type="subcellular location">
    <subcellularLocation>
        <location evidence="1">Membrane</location>
        <topology evidence="1">Multi-pass membrane protein</topology>
    </subcellularLocation>
</comment>
<evidence type="ECO:0000256" key="2">
    <source>
        <dbReference type="ARBA" id="ARBA00022692"/>
    </source>
</evidence>
<dbReference type="EMBL" id="AP025292">
    <property type="protein sequence ID" value="BDD00009.1"/>
    <property type="molecule type" value="Genomic_DNA"/>
</dbReference>
<feature type="domain" description="O-antigen ligase-related" evidence="6">
    <location>
        <begin position="192"/>
        <end position="341"/>
    </location>
</feature>
<proteinExistence type="predicted"/>
<dbReference type="RefSeq" id="WP_338397138.1">
    <property type="nucleotide sequence ID" value="NZ_AP025292.1"/>
</dbReference>
<feature type="transmembrane region" description="Helical" evidence="5">
    <location>
        <begin position="160"/>
        <end position="178"/>
    </location>
</feature>
<keyword evidence="4 5" id="KW-0472">Membrane</keyword>
<feature type="transmembrane region" description="Helical" evidence="5">
    <location>
        <begin position="330"/>
        <end position="350"/>
    </location>
</feature>
<keyword evidence="2 5" id="KW-0812">Transmembrane</keyword>
<evidence type="ECO:0000256" key="1">
    <source>
        <dbReference type="ARBA" id="ARBA00004141"/>
    </source>
</evidence>
<dbReference type="PANTHER" id="PTHR37422:SF13">
    <property type="entry name" value="LIPOPOLYSACCHARIDE BIOSYNTHESIS PROTEIN PA4999-RELATED"/>
    <property type="match status" value="1"/>
</dbReference>
<gene>
    <name evidence="7" type="ORF">PEPS_22890</name>
</gene>
<keyword evidence="3 5" id="KW-1133">Transmembrane helix</keyword>
<dbReference type="PANTHER" id="PTHR37422">
    <property type="entry name" value="TEICHURONIC ACID BIOSYNTHESIS PROTEIN TUAE"/>
    <property type="match status" value="1"/>
</dbReference>
<evidence type="ECO:0000313" key="7">
    <source>
        <dbReference type="EMBL" id="BDD00009.1"/>
    </source>
</evidence>
<evidence type="ECO:0000256" key="3">
    <source>
        <dbReference type="ARBA" id="ARBA00022989"/>
    </source>
</evidence>
<dbReference type="InterPro" id="IPR007016">
    <property type="entry name" value="O-antigen_ligase-rel_domated"/>
</dbReference>
<feature type="transmembrane region" description="Helical" evidence="5">
    <location>
        <begin position="35"/>
        <end position="58"/>
    </location>
</feature>
<feature type="transmembrane region" description="Helical" evidence="5">
    <location>
        <begin position="234"/>
        <end position="251"/>
    </location>
</feature>
<feature type="transmembrane region" description="Helical" evidence="5">
    <location>
        <begin position="384"/>
        <end position="400"/>
    </location>
</feature>
<feature type="transmembrane region" description="Helical" evidence="5">
    <location>
        <begin position="70"/>
        <end position="93"/>
    </location>
</feature>
<dbReference type="Pfam" id="PF04932">
    <property type="entry name" value="Wzy_C"/>
    <property type="match status" value="1"/>
</dbReference>
<organism evidence="7 8">
    <name type="scientific">Persicobacter psychrovividus</name>
    <dbReference type="NCBI Taxonomy" id="387638"/>
    <lineage>
        <taxon>Bacteria</taxon>
        <taxon>Pseudomonadati</taxon>
        <taxon>Bacteroidota</taxon>
        <taxon>Cytophagia</taxon>
        <taxon>Cytophagales</taxon>
        <taxon>Persicobacteraceae</taxon>
        <taxon>Persicobacter</taxon>
    </lineage>
</organism>
<protein>
    <recommendedName>
        <fullName evidence="6">O-antigen ligase-related domain-containing protein</fullName>
    </recommendedName>
</protein>
<feature type="transmembrane region" description="Helical" evidence="5">
    <location>
        <begin position="12"/>
        <end position="29"/>
    </location>
</feature>
<accession>A0ABN6LB18</accession>
<evidence type="ECO:0000313" key="8">
    <source>
        <dbReference type="Proteomes" id="UP001354989"/>
    </source>
</evidence>